<name>A0AAD9BBE8_DISEL</name>
<evidence type="ECO:0000256" key="11">
    <source>
        <dbReference type="ARBA" id="ARBA00022737"/>
    </source>
</evidence>
<evidence type="ECO:0000256" key="22">
    <source>
        <dbReference type="RuleBase" id="RU368041"/>
    </source>
</evidence>
<comment type="caution">
    <text evidence="22">Lacks conserved residue(s) required for the propagation of feature annotation.</text>
</comment>
<evidence type="ECO:0000256" key="4">
    <source>
        <dbReference type="ARBA" id="ARBA00004651"/>
    </source>
</evidence>
<proteinExistence type="inferred from homology"/>
<feature type="compositionally biased region" description="Polar residues" evidence="23">
    <location>
        <begin position="1378"/>
        <end position="1393"/>
    </location>
</feature>
<keyword evidence="14 22" id="KW-1133">Transmembrane helix</keyword>
<evidence type="ECO:0000256" key="9">
    <source>
        <dbReference type="ARBA" id="ARBA00022664"/>
    </source>
</evidence>
<dbReference type="InterPro" id="IPR001313">
    <property type="entry name" value="Pumilio_RNA-bd_rpt"/>
</dbReference>
<dbReference type="GO" id="GO:0000375">
    <property type="term" value="P:RNA splicing, via transesterification reactions"/>
    <property type="evidence" value="ECO:0007669"/>
    <property type="project" value="UniProtKB-ARBA"/>
</dbReference>
<dbReference type="InterPro" id="IPR008516">
    <property type="entry name" value="Na/K-Atpase_Interacting"/>
</dbReference>
<keyword evidence="16" id="KW-0508">mRNA splicing</keyword>
<gene>
    <name evidence="25" type="ORF">KUDE01_025625</name>
</gene>
<evidence type="ECO:0000256" key="12">
    <source>
        <dbReference type="ARBA" id="ARBA00022845"/>
    </source>
</evidence>
<feature type="compositionally biased region" description="Low complexity" evidence="23">
    <location>
        <begin position="1422"/>
        <end position="1445"/>
    </location>
</feature>
<dbReference type="SUPFAM" id="SSF48371">
    <property type="entry name" value="ARM repeat"/>
    <property type="match status" value="1"/>
</dbReference>
<dbReference type="FunFam" id="1.25.10.10:FF:000004">
    <property type="entry name" value="Pumilio homolog 1 isoform 2"/>
    <property type="match status" value="1"/>
</dbReference>
<feature type="region of interest" description="Disordered" evidence="23">
    <location>
        <begin position="484"/>
        <end position="509"/>
    </location>
</feature>
<evidence type="ECO:0000256" key="16">
    <source>
        <dbReference type="ARBA" id="ARBA00023187"/>
    </source>
</evidence>
<evidence type="ECO:0000256" key="13">
    <source>
        <dbReference type="ARBA" id="ARBA00022884"/>
    </source>
</evidence>
<dbReference type="GO" id="GO:0005682">
    <property type="term" value="C:U5 snRNP"/>
    <property type="evidence" value="ECO:0007669"/>
    <property type="project" value="UniProtKB-ARBA"/>
</dbReference>
<feature type="compositionally biased region" description="Gly residues" evidence="23">
    <location>
        <begin position="1324"/>
        <end position="1333"/>
    </location>
</feature>
<dbReference type="InterPro" id="IPR011989">
    <property type="entry name" value="ARM-like"/>
</dbReference>
<feature type="repeat" description="Pumilio" evidence="21">
    <location>
        <begin position="1629"/>
        <end position="1664"/>
    </location>
</feature>
<dbReference type="GO" id="GO:0005829">
    <property type="term" value="C:cytosol"/>
    <property type="evidence" value="ECO:0007669"/>
    <property type="project" value="TreeGrafter"/>
</dbReference>
<evidence type="ECO:0000256" key="21">
    <source>
        <dbReference type="PROSITE-ProRule" id="PRU00317"/>
    </source>
</evidence>
<organism evidence="25 26">
    <name type="scientific">Dissostichus eleginoides</name>
    <name type="common">Patagonian toothfish</name>
    <name type="synonym">Dissostichus amissus</name>
    <dbReference type="NCBI Taxonomy" id="100907"/>
    <lineage>
        <taxon>Eukaryota</taxon>
        <taxon>Metazoa</taxon>
        <taxon>Chordata</taxon>
        <taxon>Craniata</taxon>
        <taxon>Vertebrata</taxon>
        <taxon>Euteleostomi</taxon>
        <taxon>Actinopterygii</taxon>
        <taxon>Neopterygii</taxon>
        <taxon>Teleostei</taxon>
        <taxon>Neoteleostei</taxon>
        <taxon>Acanthomorphata</taxon>
        <taxon>Eupercaria</taxon>
        <taxon>Perciformes</taxon>
        <taxon>Notothenioidei</taxon>
        <taxon>Nototheniidae</taxon>
        <taxon>Dissostichus</taxon>
    </lineage>
</organism>
<feature type="repeat" description="Pumilio" evidence="21">
    <location>
        <begin position="1555"/>
        <end position="1590"/>
    </location>
</feature>
<dbReference type="GO" id="GO:0005681">
    <property type="term" value="C:spliceosomal complex"/>
    <property type="evidence" value="ECO:0007669"/>
    <property type="project" value="UniProtKB-ARBA"/>
</dbReference>
<dbReference type="InterPro" id="IPR016024">
    <property type="entry name" value="ARM-type_fold"/>
</dbReference>
<evidence type="ECO:0000256" key="1">
    <source>
        <dbReference type="ARBA" id="ARBA00004123"/>
    </source>
</evidence>
<evidence type="ECO:0000256" key="15">
    <source>
        <dbReference type="ARBA" id="ARBA00023136"/>
    </source>
</evidence>
<dbReference type="GO" id="GO:0006417">
    <property type="term" value="P:regulation of translation"/>
    <property type="evidence" value="ECO:0007669"/>
    <property type="project" value="UniProtKB-KW"/>
</dbReference>
<comment type="subunit">
    <text evidence="19">Component of the pre-catalytic and catalytic spliceosome complexes. Component of the postcatalytic spliceosome P complex. Part of the U5 snRNP complex. Interacts with PRPF8. Component of the U4/U6-U5 tri-snRNP complex composed of the U4, U6 and U5 snRNAs and at least PRPF3, PRPF4, PRPF6, PRPF8, PRPF31, SNRNP200, TXNL4A, WDR57, SNRNP40, DDX23, CD2BP2, PPIH, SNU13, EFTUD2, SART1 and USP39. Component of the minor spliceosome, which splices U12-type introns.</text>
</comment>
<evidence type="ECO:0000256" key="7">
    <source>
        <dbReference type="ARBA" id="ARBA00022490"/>
    </source>
</evidence>
<keyword evidence="7" id="KW-0963">Cytoplasm</keyword>
<keyword evidence="9" id="KW-0507">mRNA processing</keyword>
<dbReference type="Pfam" id="PF00400">
    <property type="entry name" value="WD40"/>
    <property type="match status" value="5"/>
</dbReference>
<sequence>MIEPKKRPADMAVVPAAVKRPRTELVAAAQSQQLVAMGPPRSSSLQAPIMLMSGHEGEVYCCKFHPNGSTLASSGFDRLILMWNVYGDCDNYATMKGHSGAVNGAALQHRWQVDKCVKLCFLAMYFSMLFSASTDKTVGVWDSETGERIKRLKGHTSFVNTCYPARRGPQLVCTGSDDGTVKLWDIRKKGAIHTFQNTYQVLAATFNDTSDQILSGGIDNDIKVWDLRQNKLIYNMHGHGDSVTGLSLSSEGSYLLSNSMDNTVRIWDVRPFAPKERCVKIFQGNVHNFEKNLLRCSWSTDGSKIAAGSADRFVYIWDTTSRRILYKLPGHAGSVNEVAFHPEEPIGDERRTALSARTGVGGDHRLCYFRLSEPPPRAAVSFVFRFFPNASRGRCSATRSHARGSAESMQLLLEGVAFQLQETEVGTTGFKGGTRTLPLLENRVAEVIRLSVVVGPQQAGVKRRRRPKAGLFSRECCELRPPGSLDLTGDPSFPRSLQGSMPRPEPSKMGKCEGRCTLLVAALQRQVFDFMGYQWAPILANFLHIMAVILGMFGTVQFRFRYLIFYAVWLVLWVGWNSFIICFYLEVGNLSQDRDFLMTFNTSLHRSWWMEHGPGCLVTPVLDSNMAPDDHHVITVSGCLLDYQYIEVLSSAFQVLLALFGFVYACYVSKVFQDDEDSFDFIGGFDSYGYQPPQKSSHLQLQPLYTSSRAFVSIRVTGDLWGCRLGRQSPCLVTGSSLFREAVLLLVDLGIEPFITGPETVGCGGMSSVCVLKRKAVLWQDSFSPHHRTTSPSMPVVLSSGGHAPPTGQTPQAPPPSQQGVAGAGRSQDDAMVDYFFQRQHGEQPGKHRWPTGDNIHDSQVRSMDELNHDFQALALEGLAMGEQLLPGKKFWETDDSGKDGPKGIFLDQWRDSAWGASGQGFHGGGEVGVGSVMSPRSESGGLGVSMVEYVLSSSPADKLDSCLRKGPYGQRDGEVEEEKREKPKATFEAEKLKELTEVEVDVINDVINPNGMPVQNGLDVNVKEFCRPQGNMPVPGPEGDHLGGPGGVGADGMNQMGGGGGPKPQEDFSGVEQGGVSMDQMESVMEPLQFDYNSQMPMDSQPTVGLFDYANQQQHWCNGLAPFVPNPYIISAAPPGTDPYAAGLAAAATLGPAVMPPQYYGVTPWGVYPASLFQQQAAAANNSANQQAANQNQQNQQQVMRGGGNQRPLTPSQGQQNQQNDQLVAAAAVNSALAFGQGLAAGVPGYPVLAPAAYYDQTGALVVNTGGRNGPVRLMAPGSVIISPSAAQAVAAAAASAGGANGGLGGSNGPFRAMQSQQAQQQGGPGGSGQPGPGSASLGFSQQASSSLGASLGATLGGFGTAVANSSGGSGSRRDSLTGNNELYKRNPSSLTPIGHGGFYNGTLGFSPSPGPVGMPLPNQGPSHSLTPPPSLSNHSSSSNLNLGGLTNGSGRFISAAPGAEAKYRSAASSGSSLFSPSSQLFPSSRLRYGMSDVMPSGRSRLLEDFRNNRYPNLQLRDIAGHIMEFSQDQHGSRFIQLKLERASSAERQLVFSEILQAAYQLMVDVFGNYVIQKFFEFGSLDQKLALAERIRGHVLSLALQMYGCRVIQKALEFIPSDQQVISEMVRELDGHVLKCVKDQNGNHVVQKCIECVQPHALHFIIDAFKGQVFALSTHPYGCRVIQRILEHCLPEQTLPILEELHQHTEQLDQYGNYVIQHVLEHGRAEDKSKIVAEIRGNVLGLSQHKFASNVVEKCVTHASRAERAVLIDEVCSLTEGPHSALYTMMKDQYANYVVQKMIDVAEPTQRKIVMHKIRPHISTLRKYTYGKHILAKLEKYYMKNGVDLGPLCGPPNGIM</sequence>
<feature type="repeat" description="WD" evidence="20">
    <location>
        <begin position="194"/>
        <end position="235"/>
    </location>
</feature>
<dbReference type="EMBL" id="JASDAP010000025">
    <property type="protein sequence ID" value="KAK1880096.1"/>
    <property type="molecule type" value="Genomic_DNA"/>
</dbReference>
<dbReference type="PRINTS" id="PR00320">
    <property type="entry name" value="GPROTEINBRPT"/>
</dbReference>
<evidence type="ECO:0000256" key="18">
    <source>
        <dbReference type="ARBA" id="ARBA00057342"/>
    </source>
</evidence>
<dbReference type="PROSITE" id="PS50303">
    <property type="entry name" value="PUM_HD"/>
    <property type="match status" value="1"/>
</dbReference>
<feature type="repeat" description="WD" evidence="20">
    <location>
        <begin position="52"/>
        <end position="85"/>
    </location>
</feature>
<evidence type="ECO:0000256" key="23">
    <source>
        <dbReference type="SAM" id="MobiDB-lite"/>
    </source>
</evidence>
<feature type="repeat" description="Pumilio" evidence="21">
    <location>
        <begin position="1665"/>
        <end position="1700"/>
    </location>
</feature>
<keyword evidence="6 22" id="KW-1003">Cell membrane</keyword>
<evidence type="ECO:0000313" key="25">
    <source>
        <dbReference type="EMBL" id="KAK1880096.1"/>
    </source>
</evidence>
<dbReference type="Proteomes" id="UP001228049">
    <property type="component" value="Unassembled WGS sequence"/>
</dbReference>
<dbReference type="CDD" id="cd07920">
    <property type="entry name" value="Pumilio"/>
    <property type="match status" value="1"/>
</dbReference>
<feature type="region of interest" description="Disordered" evidence="23">
    <location>
        <begin position="1306"/>
        <end position="1344"/>
    </location>
</feature>
<comment type="caution">
    <text evidence="25">The sequence shown here is derived from an EMBL/GenBank/DDBJ whole genome shotgun (WGS) entry which is preliminary data.</text>
</comment>
<reference evidence="25" key="1">
    <citation type="submission" date="2023-04" db="EMBL/GenBank/DDBJ databases">
        <title>Chromosome-level genome of Chaenocephalus aceratus.</title>
        <authorList>
            <person name="Park H."/>
        </authorList>
    </citation>
    <scope>NUCLEOTIDE SEQUENCE</scope>
    <source>
        <strain evidence="25">DE</strain>
        <tissue evidence="25">Muscle</tissue>
    </source>
</reference>
<dbReference type="GO" id="GO:0006397">
    <property type="term" value="P:mRNA processing"/>
    <property type="evidence" value="ECO:0007669"/>
    <property type="project" value="UniProtKB-KW"/>
</dbReference>
<feature type="repeat" description="Pumilio" evidence="21">
    <location>
        <begin position="1735"/>
        <end position="1770"/>
    </location>
</feature>
<dbReference type="SUPFAM" id="SSF50978">
    <property type="entry name" value="WD40 repeat-like"/>
    <property type="match status" value="1"/>
</dbReference>
<dbReference type="InterPro" id="IPR033133">
    <property type="entry name" value="PUM-HD"/>
</dbReference>
<feature type="repeat" description="WD" evidence="20">
    <location>
        <begin position="127"/>
        <end position="151"/>
    </location>
</feature>
<evidence type="ECO:0000256" key="2">
    <source>
        <dbReference type="ARBA" id="ARBA00004201"/>
    </source>
</evidence>
<feature type="repeat" description="Pumilio" evidence="21">
    <location>
        <begin position="1710"/>
        <end position="1734"/>
    </location>
</feature>
<feature type="repeat" description="Pumilio" evidence="21">
    <location>
        <begin position="1519"/>
        <end position="1554"/>
    </location>
</feature>
<evidence type="ECO:0000256" key="20">
    <source>
        <dbReference type="PROSITE-ProRule" id="PRU00221"/>
    </source>
</evidence>
<dbReference type="InterPro" id="IPR036322">
    <property type="entry name" value="WD40_repeat_dom_sf"/>
</dbReference>
<feature type="repeat" description="Pumilio" evidence="21">
    <location>
        <begin position="1591"/>
        <end position="1628"/>
    </location>
</feature>
<dbReference type="InterPro" id="IPR033712">
    <property type="entry name" value="Pumilio_RNA-bd"/>
</dbReference>
<dbReference type="SMART" id="SM00025">
    <property type="entry name" value="Pumilio"/>
    <property type="match status" value="8"/>
</dbReference>
<keyword evidence="12" id="KW-0810">Translation regulation</keyword>
<evidence type="ECO:0000256" key="14">
    <source>
        <dbReference type="ARBA" id="ARBA00022989"/>
    </source>
</evidence>
<keyword evidence="8 20" id="KW-0853">WD repeat</keyword>
<keyword evidence="13" id="KW-0694">RNA-binding</keyword>
<feature type="compositionally biased region" description="Low complexity" evidence="23">
    <location>
        <begin position="1184"/>
        <end position="1199"/>
    </location>
</feature>
<dbReference type="InterPro" id="IPR019775">
    <property type="entry name" value="WD40_repeat_CS"/>
</dbReference>
<dbReference type="Gene3D" id="1.25.10.10">
    <property type="entry name" value="Leucine-rich Repeat Variant"/>
    <property type="match status" value="1"/>
</dbReference>
<dbReference type="PROSITE" id="PS50294">
    <property type="entry name" value="WD_REPEATS_REGION"/>
    <property type="match status" value="4"/>
</dbReference>
<dbReference type="GO" id="GO:0000932">
    <property type="term" value="C:P-body"/>
    <property type="evidence" value="ECO:0007669"/>
    <property type="project" value="UniProtKB-SubCell"/>
</dbReference>
<dbReference type="SMART" id="SM00320">
    <property type="entry name" value="WD40"/>
    <property type="match status" value="6"/>
</dbReference>
<evidence type="ECO:0000256" key="10">
    <source>
        <dbReference type="ARBA" id="ARBA00022692"/>
    </source>
</evidence>
<feature type="repeat" description="WD" evidence="20">
    <location>
        <begin position="297"/>
        <end position="327"/>
    </location>
</feature>
<feature type="repeat" description="Pumilio" evidence="21">
    <location>
        <begin position="1774"/>
        <end position="1813"/>
    </location>
</feature>
<dbReference type="PANTHER" id="PTHR12537">
    <property type="entry name" value="RNA BINDING PROTEIN PUMILIO-RELATED"/>
    <property type="match status" value="1"/>
</dbReference>
<feature type="compositionally biased region" description="Basic and acidic residues" evidence="23">
    <location>
        <begin position="972"/>
        <end position="984"/>
    </location>
</feature>
<dbReference type="FunFam" id="2.130.10.10:FF:000229">
    <property type="entry name" value="Small nuclear ribonucleoprotein U5 subunit 40"/>
    <property type="match status" value="1"/>
</dbReference>
<evidence type="ECO:0000259" key="24">
    <source>
        <dbReference type="PROSITE" id="PS50303"/>
    </source>
</evidence>
<evidence type="ECO:0000256" key="19">
    <source>
        <dbReference type="ARBA" id="ARBA00064268"/>
    </source>
</evidence>
<protein>
    <recommendedName>
        <fullName evidence="22">Sodium/potassium-transporting ATPase subunit beta-1-interacting protein</fullName>
        <shortName evidence="22">Na(+)/K(+)-transporting ATPase subunit beta-1-interacting protein</shortName>
    </recommendedName>
</protein>
<feature type="region of interest" description="Disordered" evidence="23">
    <location>
        <begin position="786"/>
        <end position="825"/>
    </location>
</feature>
<evidence type="ECO:0000256" key="5">
    <source>
        <dbReference type="ARBA" id="ARBA00006364"/>
    </source>
</evidence>
<keyword evidence="17" id="KW-0539">Nucleus</keyword>
<feature type="repeat" description="WD" evidence="20">
    <location>
        <begin position="236"/>
        <end position="270"/>
    </location>
</feature>
<feature type="compositionally biased region" description="Low complexity" evidence="23">
    <location>
        <begin position="1334"/>
        <end position="1344"/>
    </location>
</feature>
<dbReference type="GO" id="GO:0002028">
    <property type="term" value="P:regulation of sodium ion transport"/>
    <property type="evidence" value="ECO:0007669"/>
    <property type="project" value="UniProtKB-UniRule"/>
</dbReference>
<dbReference type="PROSITE" id="PS50302">
    <property type="entry name" value="PUM"/>
    <property type="match status" value="8"/>
</dbReference>
<feature type="region of interest" description="Disordered" evidence="23">
    <location>
        <begin position="1366"/>
        <end position="1445"/>
    </location>
</feature>
<comment type="similarity">
    <text evidence="5 22">Belongs to the NKAIN family.</text>
</comment>
<dbReference type="GO" id="GO:0003730">
    <property type="term" value="F:mRNA 3'-UTR binding"/>
    <property type="evidence" value="ECO:0007669"/>
    <property type="project" value="TreeGrafter"/>
</dbReference>
<dbReference type="InterPro" id="IPR001680">
    <property type="entry name" value="WD40_rpt"/>
</dbReference>
<dbReference type="GO" id="GO:0005886">
    <property type="term" value="C:plasma membrane"/>
    <property type="evidence" value="ECO:0007669"/>
    <property type="project" value="UniProtKB-SubCell"/>
</dbReference>
<dbReference type="GO" id="GO:0035196">
    <property type="term" value="P:miRNA processing"/>
    <property type="evidence" value="ECO:0007669"/>
    <property type="project" value="TreeGrafter"/>
</dbReference>
<dbReference type="Pfam" id="PF00806">
    <property type="entry name" value="PUF"/>
    <property type="match status" value="8"/>
</dbReference>
<evidence type="ECO:0000256" key="17">
    <source>
        <dbReference type="ARBA" id="ARBA00023242"/>
    </source>
</evidence>
<dbReference type="PANTHER" id="PTHR12537:SF1">
    <property type="entry name" value="PUMILIO HOMOLOG 1"/>
    <property type="match status" value="1"/>
</dbReference>
<keyword evidence="11" id="KW-0677">Repeat</keyword>
<evidence type="ECO:0000256" key="6">
    <source>
        <dbReference type="ARBA" id="ARBA00022475"/>
    </source>
</evidence>
<feature type="transmembrane region" description="Helical" evidence="22">
    <location>
        <begin position="563"/>
        <end position="587"/>
    </location>
</feature>
<keyword evidence="10 22" id="KW-0812">Transmembrane</keyword>
<keyword evidence="26" id="KW-1185">Reference proteome</keyword>
<comment type="function">
    <text evidence="18">Required for pre-mRNA splicing as component of the activated spliceosome. Component of the U5 small nuclear ribonucleoprotein (snRNP) complex and the U4/U6-U5 tri-snRNP complex, building blocks of the spliceosome. As a component of the minor spliceosome, involved in the splicing of U12-type introns in pre-mRNAs.</text>
</comment>
<dbReference type="Gene3D" id="2.130.10.10">
    <property type="entry name" value="YVTN repeat-like/Quinoprotein amine dehydrogenase"/>
    <property type="match status" value="1"/>
</dbReference>
<dbReference type="GO" id="GO:0043488">
    <property type="term" value="P:regulation of mRNA stability"/>
    <property type="evidence" value="ECO:0007669"/>
    <property type="project" value="TreeGrafter"/>
</dbReference>
<dbReference type="InterPro" id="IPR020472">
    <property type="entry name" value="WD40_PAC1"/>
</dbReference>
<feature type="region of interest" description="Disordered" evidence="23">
    <location>
        <begin position="1184"/>
        <end position="1222"/>
    </location>
</feature>
<feature type="repeat" description="WD" evidence="20">
    <location>
        <begin position="152"/>
        <end position="194"/>
    </location>
</feature>
<evidence type="ECO:0000256" key="3">
    <source>
        <dbReference type="ARBA" id="ARBA00004463"/>
    </source>
</evidence>
<dbReference type="PROSITE" id="PS50082">
    <property type="entry name" value="WD_REPEATS_2"/>
    <property type="match status" value="6"/>
</dbReference>
<dbReference type="Pfam" id="PF05640">
    <property type="entry name" value="NKAIN"/>
    <property type="match status" value="1"/>
</dbReference>
<comment type="subcellular location">
    <subcellularLocation>
        <location evidence="4 22">Cell membrane</location>
        <topology evidence="4 22">Multi-pass membrane protein</topology>
    </subcellularLocation>
    <subcellularLocation>
        <location evidence="2">Cytoplasm</location>
        <location evidence="2">P-body</location>
    </subcellularLocation>
    <subcellularLocation>
        <location evidence="3">Cytoplasmic granule</location>
    </subcellularLocation>
    <subcellularLocation>
        <location evidence="1">Nucleus</location>
    </subcellularLocation>
</comment>
<dbReference type="PROSITE" id="PS00678">
    <property type="entry name" value="WD_REPEATS_1"/>
    <property type="match status" value="4"/>
</dbReference>
<feature type="transmembrane region" description="Helical" evidence="22">
    <location>
        <begin position="535"/>
        <end position="556"/>
    </location>
</feature>
<evidence type="ECO:0000313" key="26">
    <source>
        <dbReference type="Proteomes" id="UP001228049"/>
    </source>
</evidence>
<feature type="domain" description="PUM-HD" evidence="24">
    <location>
        <begin position="1499"/>
        <end position="1839"/>
    </location>
</feature>
<feature type="region of interest" description="Disordered" evidence="23">
    <location>
        <begin position="963"/>
        <end position="984"/>
    </location>
</feature>
<dbReference type="InterPro" id="IPR015943">
    <property type="entry name" value="WD40/YVTN_repeat-like_dom_sf"/>
</dbReference>
<dbReference type="CDD" id="cd00200">
    <property type="entry name" value="WD40"/>
    <property type="match status" value="1"/>
</dbReference>
<keyword evidence="15 22" id="KW-0472">Membrane</keyword>
<evidence type="ECO:0000256" key="8">
    <source>
        <dbReference type="ARBA" id="ARBA00022574"/>
    </source>
</evidence>
<accession>A0AAD9BBE8</accession>